<evidence type="ECO:0000256" key="4">
    <source>
        <dbReference type="PIRSR" id="PIRSR000106-2"/>
    </source>
</evidence>
<dbReference type="GO" id="GO:0016616">
    <property type="term" value="F:oxidoreductase activity, acting on the CH-OH group of donors, NAD or NADP as acceptor"/>
    <property type="evidence" value="ECO:0007669"/>
    <property type="project" value="InterPro"/>
</dbReference>
<dbReference type="InterPro" id="IPR001891">
    <property type="entry name" value="Malic_OxRdtase"/>
</dbReference>
<evidence type="ECO:0000256" key="1">
    <source>
        <dbReference type="ARBA" id="ARBA00008785"/>
    </source>
</evidence>
<feature type="binding site" evidence="5">
    <location>
        <position position="133"/>
    </location>
    <ligand>
        <name>a divalent metal cation</name>
        <dbReference type="ChEBI" id="CHEBI:60240"/>
    </ligand>
</feature>
<dbReference type="PANTHER" id="PTHR43237">
    <property type="entry name" value="NADP-DEPENDENT MALIC ENZYME"/>
    <property type="match status" value="1"/>
</dbReference>
<proteinExistence type="inferred from homology"/>
<feature type="domain" description="Malic enzyme NAD-binding" evidence="7">
    <location>
        <begin position="160"/>
        <end position="383"/>
    </location>
</feature>
<comment type="similarity">
    <text evidence="1 6">Belongs to the malic enzymes family.</text>
</comment>
<dbReference type="InterPro" id="IPR036291">
    <property type="entry name" value="NAD(P)-bd_dom_sf"/>
</dbReference>
<keyword evidence="2" id="KW-0560">Oxidoreductase</keyword>
<feature type="binding site" evidence="4">
    <location>
        <position position="315"/>
    </location>
    <ligand>
        <name>(S)-malate</name>
        <dbReference type="ChEBI" id="CHEBI:15589"/>
    </ligand>
</feature>
<keyword evidence="5 6" id="KW-0479">Metal-binding</keyword>
<evidence type="ECO:0000259" key="7">
    <source>
        <dbReference type="SMART" id="SM00919"/>
    </source>
</evidence>
<dbReference type="InterPro" id="IPR037062">
    <property type="entry name" value="Malic_N_dom_sf"/>
</dbReference>
<dbReference type="Pfam" id="PF03949">
    <property type="entry name" value="Malic_M"/>
    <property type="match status" value="1"/>
</dbReference>
<feature type="active site" description="Proton acceptor" evidence="3">
    <location>
        <position position="91"/>
    </location>
</feature>
<sequence>MNLEKRSILLHKKTKGKLEIKSRVSLKTLLDLSLAYTPGVAGPSRIIAKKRASVYDYTNKGNTIAVITDGSAVLGLGNIGPEAALPVMEGKCILFKEFSGIDAIPICLATQNVPEIVKAISLITPSLGGINLEDISSPRCFLVEEKLRKSLSIPVFHDDQHGTAVVVLAATINALKIVKKKLSAIKIVINGAGAAGIATAKFLHQAGAKNIILCDRKGTIHQGRKTNMNFAKKEIASITHCNLKGDLRKAMRGADLFIGVSAPNLVNQEMVKSMAKNSIVFAMANPDPEIMPKTALSARARIVGTGRSDFPNQINNLLVFPGILRGALDARAKQITEEMKLAAALAIAKMVKKKELREDYIIPSPLNKNVAKEVAQAVFKVAKS</sequence>
<evidence type="ECO:0000259" key="8">
    <source>
        <dbReference type="SMART" id="SM01274"/>
    </source>
</evidence>
<dbReference type="PIRSF" id="PIRSF000106">
    <property type="entry name" value="ME"/>
    <property type="match status" value="1"/>
</dbReference>
<dbReference type="AlphaFoldDB" id="A0A2M7M2Q1"/>
<dbReference type="SUPFAM" id="SSF53223">
    <property type="entry name" value="Aminoacid dehydrogenase-like, N-terminal domain"/>
    <property type="match status" value="1"/>
</dbReference>
<feature type="binding site" evidence="5">
    <location>
        <position position="134"/>
    </location>
    <ligand>
        <name>a divalent metal cation</name>
        <dbReference type="ChEBI" id="CHEBI:60240"/>
    </ligand>
</feature>
<organism evidence="9 10">
    <name type="scientific">bacterium (Candidatus Ratteibacteria) CG_4_10_14_3_um_filter_41_18</name>
    <dbReference type="NCBI Taxonomy" id="2014287"/>
    <lineage>
        <taxon>Bacteria</taxon>
        <taxon>Candidatus Ratteibacteria</taxon>
    </lineage>
</organism>
<evidence type="ECO:0000313" key="10">
    <source>
        <dbReference type="Proteomes" id="UP000229703"/>
    </source>
</evidence>
<feature type="domain" description="Malic enzyme N-terminal" evidence="8">
    <location>
        <begin position="15"/>
        <end position="148"/>
    </location>
</feature>
<dbReference type="PRINTS" id="PR00072">
    <property type="entry name" value="MALOXRDTASE"/>
</dbReference>
<comment type="caution">
    <text evidence="9">The sequence shown here is derived from an EMBL/GenBank/DDBJ whole genome shotgun (WGS) entry which is preliminary data.</text>
</comment>
<accession>A0A2M7M2Q1</accession>
<dbReference type="InterPro" id="IPR012301">
    <property type="entry name" value="Malic_N_dom"/>
</dbReference>
<dbReference type="GO" id="GO:0004470">
    <property type="term" value="F:malic enzyme activity"/>
    <property type="evidence" value="ECO:0007669"/>
    <property type="project" value="InterPro"/>
</dbReference>
<dbReference type="Pfam" id="PF00390">
    <property type="entry name" value="malic"/>
    <property type="match status" value="1"/>
</dbReference>
<protein>
    <submittedName>
        <fullName evidence="9">NAD-dependent malic enzyme</fullName>
    </submittedName>
</protein>
<dbReference type="FunFam" id="3.40.50.720:FF:000095">
    <property type="entry name" value="NADP-dependent malic enzyme"/>
    <property type="match status" value="1"/>
</dbReference>
<dbReference type="Proteomes" id="UP000229703">
    <property type="component" value="Unassembled WGS sequence"/>
</dbReference>
<feature type="binding site" evidence="5">
    <location>
        <position position="159"/>
    </location>
    <ligand>
        <name>a divalent metal cation</name>
        <dbReference type="ChEBI" id="CHEBI:60240"/>
    </ligand>
</feature>
<dbReference type="EMBL" id="PFJK01000233">
    <property type="protein sequence ID" value="PIX76983.1"/>
    <property type="molecule type" value="Genomic_DNA"/>
</dbReference>
<dbReference type="InterPro" id="IPR051674">
    <property type="entry name" value="Malate_Decarboxylase"/>
</dbReference>
<evidence type="ECO:0000256" key="5">
    <source>
        <dbReference type="PIRSR" id="PIRSR000106-3"/>
    </source>
</evidence>
<gene>
    <name evidence="9" type="ORF">COZ37_05085</name>
</gene>
<evidence type="ECO:0000256" key="6">
    <source>
        <dbReference type="RuleBase" id="RU003427"/>
    </source>
</evidence>
<feature type="active site" description="Proton donor" evidence="3">
    <location>
        <position position="36"/>
    </location>
</feature>
<feature type="binding site" evidence="4">
    <location>
        <position position="285"/>
    </location>
    <ligand>
        <name>(S)-malate</name>
        <dbReference type="ChEBI" id="CHEBI:15589"/>
    </ligand>
</feature>
<dbReference type="InterPro" id="IPR045213">
    <property type="entry name" value="Malic_NAD-bd_bact_type"/>
</dbReference>
<evidence type="ECO:0000256" key="2">
    <source>
        <dbReference type="ARBA" id="ARBA00023002"/>
    </source>
</evidence>
<reference evidence="10" key="1">
    <citation type="submission" date="2017-09" db="EMBL/GenBank/DDBJ databases">
        <title>Depth-based differentiation of microbial function through sediment-hosted aquifers and enrichment of novel symbionts in the deep terrestrial subsurface.</title>
        <authorList>
            <person name="Probst A.J."/>
            <person name="Ladd B."/>
            <person name="Jarett J.K."/>
            <person name="Geller-Mcgrath D.E."/>
            <person name="Sieber C.M.K."/>
            <person name="Emerson J.B."/>
            <person name="Anantharaman K."/>
            <person name="Thomas B.C."/>
            <person name="Malmstrom R."/>
            <person name="Stieglmeier M."/>
            <person name="Klingl A."/>
            <person name="Woyke T."/>
            <person name="Ryan C.M."/>
            <person name="Banfield J.F."/>
        </authorList>
    </citation>
    <scope>NUCLEOTIDE SEQUENCE [LARGE SCALE GENOMIC DNA]</scope>
</reference>
<name>A0A2M7M2Q1_9BACT</name>
<dbReference type="InterPro" id="IPR046346">
    <property type="entry name" value="Aminoacid_DH-like_N_sf"/>
</dbReference>
<dbReference type="SMART" id="SM01274">
    <property type="entry name" value="malic"/>
    <property type="match status" value="1"/>
</dbReference>
<dbReference type="GO" id="GO:0051287">
    <property type="term" value="F:NAD binding"/>
    <property type="evidence" value="ECO:0007669"/>
    <property type="project" value="InterPro"/>
</dbReference>
<dbReference type="SUPFAM" id="SSF51735">
    <property type="entry name" value="NAD(P)-binding Rossmann-fold domains"/>
    <property type="match status" value="1"/>
</dbReference>
<dbReference type="SMART" id="SM00919">
    <property type="entry name" value="Malic_M"/>
    <property type="match status" value="1"/>
</dbReference>
<dbReference type="Gene3D" id="3.40.50.720">
    <property type="entry name" value="NAD(P)-binding Rossmann-like Domain"/>
    <property type="match status" value="1"/>
</dbReference>
<dbReference type="GO" id="GO:0046872">
    <property type="term" value="F:metal ion binding"/>
    <property type="evidence" value="ECO:0007669"/>
    <property type="project" value="UniProtKB-KW"/>
</dbReference>
<dbReference type="PANTHER" id="PTHR43237:SF4">
    <property type="entry name" value="NADP-DEPENDENT MALIC ENZYME"/>
    <property type="match status" value="1"/>
</dbReference>
<dbReference type="Gene3D" id="3.40.50.10380">
    <property type="entry name" value="Malic enzyme, N-terminal domain"/>
    <property type="match status" value="1"/>
</dbReference>
<evidence type="ECO:0000313" key="9">
    <source>
        <dbReference type="EMBL" id="PIX76983.1"/>
    </source>
</evidence>
<evidence type="ECO:0000256" key="3">
    <source>
        <dbReference type="PIRSR" id="PIRSR000106-1"/>
    </source>
</evidence>
<dbReference type="InterPro" id="IPR012302">
    <property type="entry name" value="Malic_NAD-bd"/>
</dbReference>
<dbReference type="CDD" id="cd05311">
    <property type="entry name" value="NAD_bind_2_malic_enz"/>
    <property type="match status" value="1"/>
</dbReference>
<comment type="cofactor">
    <cofactor evidence="5">
        <name>Mg(2+)</name>
        <dbReference type="ChEBI" id="CHEBI:18420"/>
    </cofactor>
    <cofactor evidence="5">
        <name>Mn(2+)</name>
        <dbReference type="ChEBI" id="CHEBI:29035"/>
    </cofactor>
    <text evidence="5">Divalent metal cations. Prefers magnesium or manganese.</text>
</comment>